<comment type="similarity">
    <text evidence="1">Belongs to the CapA family.</text>
</comment>
<dbReference type="InterPro" id="IPR029052">
    <property type="entry name" value="Metallo-depent_PP-like"/>
</dbReference>
<evidence type="ECO:0000313" key="5">
    <source>
        <dbReference type="Proteomes" id="UP000589521"/>
    </source>
</evidence>
<dbReference type="Pfam" id="PF09587">
    <property type="entry name" value="PGA_cap"/>
    <property type="match status" value="1"/>
</dbReference>
<comment type="caution">
    <text evidence="4">The sequence shown here is derived from an EMBL/GenBank/DDBJ whole genome shotgun (WGS) entry which is preliminary data.</text>
</comment>
<dbReference type="InterPro" id="IPR019079">
    <property type="entry name" value="Capsule_synth_CapA"/>
</dbReference>
<dbReference type="SUPFAM" id="SSF56300">
    <property type="entry name" value="Metallo-dependent phosphatases"/>
    <property type="match status" value="1"/>
</dbReference>
<proteinExistence type="inferred from homology"/>
<gene>
    <name evidence="4" type="ORF">HZY94_06060</name>
</gene>
<dbReference type="AlphaFoldDB" id="A0A7Z0M6R1"/>
<dbReference type="CDD" id="cd07381">
    <property type="entry name" value="MPP_CapA"/>
    <property type="match status" value="1"/>
</dbReference>
<protein>
    <submittedName>
        <fullName evidence="4">CapA family protein</fullName>
    </submittedName>
</protein>
<sequence length="402" mass="44848">MKKEVFVTGLLSAVLAAGAGVYFGRPYVQELVAKQTENPVTKARIMAHGDLLYHDLLYYSAEQADGSYDFSENFTYVKPWLEQADLVLGDFEGTINPDYPLAGYPFFNAPEQVVQAIKEAGYDVVDLAHNHILDSGLEGVATTAQAFKDAGIDPIGVYPDQPRDQAPLVIREVNGIKIALLAYAYGFNGLEAGLSPEEYSATLSDLDLDKMEAEIKRAEQEADLTIVMPQMGEEYRLEPTEEQIELYHKMVDWGADLVFGGHPHVPEPTETMEKDGESKFIIYSMGNFISNQRLESLDGLVANAEWTERGVLMDVQVEKQGQQTRIKSVKAHPSWVSRVDKGSYSQAGFPQYSYQTLIIEDFLPGGRYANQLDPDTQARIEEAYQATNDLLALKWPKNEKAR</sequence>
<dbReference type="EMBL" id="JACBXX010000132">
    <property type="protein sequence ID" value="NYS96741.1"/>
    <property type="molecule type" value="Genomic_DNA"/>
</dbReference>
<evidence type="ECO:0000259" key="3">
    <source>
        <dbReference type="SMART" id="SM00854"/>
    </source>
</evidence>
<keyword evidence="2" id="KW-0175">Coiled coil</keyword>
<evidence type="ECO:0000313" key="4">
    <source>
        <dbReference type="EMBL" id="NYS96741.1"/>
    </source>
</evidence>
<dbReference type="RefSeq" id="WP_179925439.1">
    <property type="nucleotide sequence ID" value="NZ_JACBXX010000132.1"/>
</dbReference>
<feature type="coiled-coil region" evidence="2">
    <location>
        <begin position="201"/>
        <end position="228"/>
    </location>
</feature>
<dbReference type="Gene3D" id="3.60.21.10">
    <property type="match status" value="1"/>
</dbReference>
<feature type="domain" description="Capsule synthesis protein CapA" evidence="3">
    <location>
        <begin position="44"/>
        <end position="292"/>
    </location>
</feature>
<name>A0A7Z0M6R1_9STRE</name>
<dbReference type="PANTHER" id="PTHR33393:SF12">
    <property type="entry name" value="CAPSULE BIOSYNTHESIS PROTEIN CAPA"/>
    <property type="match status" value="1"/>
</dbReference>
<dbReference type="InterPro" id="IPR052169">
    <property type="entry name" value="CW_Biosynth-Accessory"/>
</dbReference>
<organism evidence="4 5">
    <name type="scientific">Streptococcus danieliae</name>
    <dbReference type="NCBI Taxonomy" id="747656"/>
    <lineage>
        <taxon>Bacteria</taxon>
        <taxon>Bacillati</taxon>
        <taxon>Bacillota</taxon>
        <taxon>Bacilli</taxon>
        <taxon>Lactobacillales</taxon>
        <taxon>Streptococcaceae</taxon>
        <taxon>Streptococcus</taxon>
    </lineage>
</organism>
<reference evidence="4 5" key="1">
    <citation type="submission" date="2020-07" db="EMBL/GenBank/DDBJ databases">
        <title>MOT database genomes.</title>
        <authorList>
            <person name="Joseph S."/>
            <person name="Aduse-Opoku J."/>
            <person name="Hashim A."/>
            <person name="Wade W."/>
            <person name="Curtis M."/>
        </authorList>
    </citation>
    <scope>NUCLEOTIDE SEQUENCE [LARGE SCALE GENOMIC DNA]</scope>
    <source>
        <strain evidence="4 5">STR</strain>
    </source>
</reference>
<evidence type="ECO:0000256" key="1">
    <source>
        <dbReference type="ARBA" id="ARBA00005662"/>
    </source>
</evidence>
<dbReference type="SMART" id="SM00854">
    <property type="entry name" value="PGA_cap"/>
    <property type="match status" value="1"/>
</dbReference>
<accession>A0A7Z0M6R1</accession>
<dbReference type="Proteomes" id="UP000589521">
    <property type="component" value="Unassembled WGS sequence"/>
</dbReference>
<dbReference type="PANTHER" id="PTHR33393">
    <property type="entry name" value="POLYGLUTAMINE SYNTHESIS ACCESSORY PROTEIN RV0574C-RELATED"/>
    <property type="match status" value="1"/>
</dbReference>
<evidence type="ECO:0000256" key="2">
    <source>
        <dbReference type="SAM" id="Coils"/>
    </source>
</evidence>